<evidence type="ECO:0000313" key="2">
    <source>
        <dbReference type="Proteomes" id="UP001057402"/>
    </source>
</evidence>
<dbReference type="EMBL" id="CM042888">
    <property type="protein sequence ID" value="KAI4326465.1"/>
    <property type="molecule type" value="Genomic_DNA"/>
</dbReference>
<organism evidence="1 2">
    <name type="scientific">Melastoma candidum</name>
    <dbReference type="NCBI Taxonomy" id="119954"/>
    <lineage>
        <taxon>Eukaryota</taxon>
        <taxon>Viridiplantae</taxon>
        <taxon>Streptophyta</taxon>
        <taxon>Embryophyta</taxon>
        <taxon>Tracheophyta</taxon>
        <taxon>Spermatophyta</taxon>
        <taxon>Magnoliopsida</taxon>
        <taxon>eudicotyledons</taxon>
        <taxon>Gunneridae</taxon>
        <taxon>Pentapetalae</taxon>
        <taxon>rosids</taxon>
        <taxon>malvids</taxon>
        <taxon>Myrtales</taxon>
        <taxon>Melastomataceae</taxon>
        <taxon>Melastomatoideae</taxon>
        <taxon>Melastomateae</taxon>
        <taxon>Melastoma</taxon>
    </lineage>
</organism>
<name>A0ACB9MVD2_9MYRT</name>
<gene>
    <name evidence="1" type="ORF">MLD38_031778</name>
</gene>
<protein>
    <submittedName>
        <fullName evidence="1">Uncharacterized protein</fullName>
    </submittedName>
</protein>
<comment type="caution">
    <text evidence="1">The sequence shown here is derived from an EMBL/GenBank/DDBJ whole genome shotgun (WGS) entry which is preliminary data.</text>
</comment>
<reference evidence="2" key="1">
    <citation type="journal article" date="2023" name="Front. Plant Sci.">
        <title>Chromosomal-level genome assembly of Melastoma candidum provides insights into trichome evolution.</title>
        <authorList>
            <person name="Zhong Y."/>
            <person name="Wu W."/>
            <person name="Sun C."/>
            <person name="Zou P."/>
            <person name="Liu Y."/>
            <person name="Dai S."/>
            <person name="Zhou R."/>
        </authorList>
    </citation>
    <scope>NUCLEOTIDE SEQUENCE [LARGE SCALE GENOMIC DNA]</scope>
</reference>
<proteinExistence type="predicted"/>
<dbReference type="Proteomes" id="UP001057402">
    <property type="component" value="Chromosome 9"/>
</dbReference>
<accession>A0ACB9MVD2</accession>
<evidence type="ECO:0000313" key="1">
    <source>
        <dbReference type="EMBL" id="KAI4326465.1"/>
    </source>
</evidence>
<sequence>MATQQEDLRQRPLPSKGEAEQVGGTVDNATANVSLKRDHDRGAMARRGARSLLLALSLPLSLTLLAIYLFGHRHGVHDGHPRPSPPWYLPQWILQGMSIVSSVLMGLSAWLVWAEGGFHRDPQALPLYLAQLGLGLSWNPVMFTIGANWVGSAVMVGLLGSLVGCYRTSRRVNPIAGDLVMLCLAWAAILSVINLRVLSM</sequence>
<keyword evidence="2" id="KW-1185">Reference proteome</keyword>